<accession>A0A2H3BW47</accession>
<evidence type="ECO:0000313" key="2">
    <source>
        <dbReference type="Proteomes" id="UP000218334"/>
    </source>
</evidence>
<proteinExistence type="predicted"/>
<dbReference type="AlphaFoldDB" id="A0A2H3BW47"/>
<dbReference type="Proteomes" id="UP000218334">
    <property type="component" value="Unassembled WGS sequence"/>
</dbReference>
<dbReference type="EMBL" id="KZ293431">
    <property type="protein sequence ID" value="PBK68797.1"/>
    <property type="molecule type" value="Genomic_DNA"/>
</dbReference>
<keyword evidence="2" id="KW-1185">Reference proteome</keyword>
<evidence type="ECO:0000313" key="1">
    <source>
        <dbReference type="EMBL" id="PBK68797.1"/>
    </source>
</evidence>
<name>A0A2H3BW47_9AGAR</name>
<sequence>MKVRPSTILKLRHIRSELPPTDGLILLCTPSGTGKYRDETTGTFDFDAFKVAPMKVLVQGIVALGSEYEKWEVGELTDDSHGSATYCQT</sequence>
<gene>
    <name evidence="1" type="ORF">ARMSODRAFT_1019382</name>
</gene>
<protein>
    <submittedName>
        <fullName evidence="1">Uncharacterized protein</fullName>
    </submittedName>
</protein>
<organism evidence="1 2">
    <name type="scientific">Armillaria solidipes</name>
    <dbReference type="NCBI Taxonomy" id="1076256"/>
    <lineage>
        <taxon>Eukaryota</taxon>
        <taxon>Fungi</taxon>
        <taxon>Dikarya</taxon>
        <taxon>Basidiomycota</taxon>
        <taxon>Agaricomycotina</taxon>
        <taxon>Agaricomycetes</taxon>
        <taxon>Agaricomycetidae</taxon>
        <taxon>Agaricales</taxon>
        <taxon>Marasmiineae</taxon>
        <taxon>Physalacriaceae</taxon>
        <taxon>Armillaria</taxon>
    </lineage>
</organism>
<reference evidence="2" key="1">
    <citation type="journal article" date="2017" name="Nat. Ecol. Evol.">
        <title>Genome expansion and lineage-specific genetic innovations in the forest pathogenic fungi Armillaria.</title>
        <authorList>
            <person name="Sipos G."/>
            <person name="Prasanna A.N."/>
            <person name="Walter M.C."/>
            <person name="O'Connor E."/>
            <person name="Balint B."/>
            <person name="Krizsan K."/>
            <person name="Kiss B."/>
            <person name="Hess J."/>
            <person name="Varga T."/>
            <person name="Slot J."/>
            <person name="Riley R."/>
            <person name="Boka B."/>
            <person name="Rigling D."/>
            <person name="Barry K."/>
            <person name="Lee J."/>
            <person name="Mihaltcheva S."/>
            <person name="LaButti K."/>
            <person name="Lipzen A."/>
            <person name="Waldron R."/>
            <person name="Moloney N.M."/>
            <person name="Sperisen C."/>
            <person name="Kredics L."/>
            <person name="Vagvoelgyi C."/>
            <person name="Patrignani A."/>
            <person name="Fitzpatrick D."/>
            <person name="Nagy I."/>
            <person name="Doyle S."/>
            <person name="Anderson J.B."/>
            <person name="Grigoriev I.V."/>
            <person name="Gueldener U."/>
            <person name="Muensterkoetter M."/>
            <person name="Nagy L.G."/>
        </authorList>
    </citation>
    <scope>NUCLEOTIDE SEQUENCE [LARGE SCALE GENOMIC DNA]</scope>
    <source>
        <strain evidence="2">28-4</strain>
    </source>
</reference>